<evidence type="ECO:0000313" key="2">
    <source>
        <dbReference type="Proteomes" id="UP000708298"/>
    </source>
</evidence>
<dbReference type="Proteomes" id="UP000708298">
    <property type="component" value="Unassembled WGS sequence"/>
</dbReference>
<evidence type="ECO:0000313" key="1">
    <source>
        <dbReference type="EMBL" id="MCB8877876.1"/>
    </source>
</evidence>
<protein>
    <submittedName>
        <fullName evidence="1">Uncharacterized protein</fullName>
    </submittedName>
</protein>
<comment type="caution">
    <text evidence="1">The sequence shown here is derived from an EMBL/GenBank/DDBJ whole genome shotgun (WGS) entry which is preliminary data.</text>
</comment>
<keyword evidence="2" id="KW-1185">Reference proteome</keyword>
<dbReference type="NCBIfam" id="NF045478">
    <property type="entry name" value="XF1762_fam"/>
    <property type="match status" value="1"/>
</dbReference>
<proteinExistence type="predicted"/>
<reference evidence="1" key="2">
    <citation type="submission" date="2021-01" db="EMBL/GenBank/DDBJ databases">
        <authorList>
            <person name="Mieszkin S."/>
            <person name="Pouder E."/>
            <person name="Alain K."/>
        </authorList>
    </citation>
    <scope>NUCLEOTIDE SEQUENCE</scope>
    <source>
        <strain evidence="1">HW T2.11</strain>
    </source>
</reference>
<reference evidence="1" key="1">
    <citation type="journal article" date="2021" name="Microorganisms">
        <title>Acidisoma silvae sp. nov. and Acidisomacellulosilytica sp. nov., Two Acidophilic Bacteria Isolated from Decaying Wood, Hydrolyzing Cellulose and Producing Poly-3-hydroxybutyrate.</title>
        <authorList>
            <person name="Mieszkin S."/>
            <person name="Pouder E."/>
            <person name="Uroz S."/>
            <person name="Simon-Colin C."/>
            <person name="Alain K."/>
        </authorList>
    </citation>
    <scope>NUCLEOTIDE SEQUENCE</scope>
    <source>
        <strain evidence="1">HW T2.11</strain>
    </source>
</reference>
<dbReference type="InterPro" id="IPR053780">
    <property type="entry name" value="Gp66-like"/>
</dbReference>
<name>A0A964E111_9PROT</name>
<dbReference type="AlphaFoldDB" id="A0A964E111"/>
<accession>A0A964E111</accession>
<gene>
    <name evidence="1" type="ORF">ASILVAE211_21975</name>
</gene>
<dbReference type="RefSeq" id="WP_227323521.1">
    <property type="nucleotide sequence ID" value="NZ_JAESVB010000019.1"/>
</dbReference>
<organism evidence="1 2">
    <name type="scientific">Acidisoma silvae</name>
    <dbReference type="NCBI Taxonomy" id="2802396"/>
    <lineage>
        <taxon>Bacteria</taxon>
        <taxon>Pseudomonadati</taxon>
        <taxon>Pseudomonadota</taxon>
        <taxon>Alphaproteobacteria</taxon>
        <taxon>Acetobacterales</taxon>
        <taxon>Acidocellaceae</taxon>
        <taxon>Acidisoma</taxon>
    </lineage>
</organism>
<sequence>MQKNDAFPSAGLPLASDCPLQCLFCGEPEQAELLEIWGHDFMLQTCCEGLHEQIVIDMNDDPAWGRELLRRLEIEPLTGHRLRRVTDDGCTGIILDWQLQHGTVSAGEARRFIARHHAHCGMPTAWRFHGAVFNGRTLMGVALVGNPVARALSGRGILEINRLCIRRDTPAALRWNAASMLYGWCSREAERRGWQKIITYTRVDEPGTSLEAAGWQREACVRGRGWHSAQRARSNRNGWIDKIRWSRSLAPRLQSTPPPKRSKPPCAASMWTGWTTVESAFGFTPA</sequence>
<dbReference type="EMBL" id="JAESVB010000019">
    <property type="protein sequence ID" value="MCB8877876.1"/>
    <property type="molecule type" value="Genomic_DNA"/>
</dbReference>